<reference evidence="2" key="1">
    <citation type="submission" date="2025-08" db="UniProtKB">
        <authorList>
            <consortium name="RefSeq"/>
        </authorList>
    </citation>
    <scope>IDENTIFICATION</scope>
</reference>
<organism evidence="2">
    <name type="scientific">Nicotiana tabacum</name>
    <name type="common">Common tobacco</name>
    <dbReference type="NCBI Taxonomy" id="4097"/>
    <lineage>
        <taxon>Eukaryota</taxon>
        <taxon>Viridiplantae</taxon>
        <taxon>Streptophyta</taxon>
        <taxon>Embryophyta</taxon>
        <taxon>Tracheophyta</taxon>
        <taxon>Spermatophyta</taxon>
        <taxon>Magnoliopsida</taxon>
        <taxon>eudicotyledons</taxon>
        <taxon>Gunneridae</taxon>
        <taxon>Pentapetalae</taxon>
        <taxon>asterids</taxon>
        <taxon>lamiids</taxon>
        <taxon>Solanales</taxon>
        <taxon>Solanaceae</taxon>
        <taxon>Nicotianoideae</taxon>
        <taxon>Nicotianeae</taxon>
        <taxon>Nicotiana</taxon>
    </lineage>
</organism>
<dbReference type="AlphaFoldDB" id="A0A1S4A290"/>
<feature type="non-terminal residue" evidence="2">
    <location>
        <position position="98"/>
    </location>
</feature>
<dbReference type="OrthoDB" id="1422884at2759"/>
<evidence type="ECO:0000313" key="2">
    <source>
        <dbReference type="RefSeq" id="XP_016470686.1"/>
    </source>
</evidence>
<protein>
    <submittedName>
        <fullName evidence="2">Uncharacterized mitochondrial protein AtMg00300-like</fullName>
    </submittedName>
</protein>
<dbReference type="PaxDb" id="4097-A0A1S4A290"/>
<proteinExistence type="predicted"/>
<dbReference type="KEGG" id="nta:107792935"/>
<sequence>MVLIEGKLHSKLYHLHASVVEGEVVVASGKSDLNQYQLCHLRLGHMNDKRLSLLGKQNLLNGTRVKFSKKVERKTRDKLDYIYSNLWGPNRVPSKSSA</sequence>
<dbReference type="InterPro" id="IPR025724">
    <property type="entry name" value="GAG-pre-integrase_dom"/>
</dbReference>
<gene>
    <name evidence="2" type="primary">LOC107792935</name>
</gene>
<dbReference type="Pfam" id="PF13976">
    <property type="entry name" value="gag_pre-integrs"/>
    <property type="match status" value="1"/>
</dbReference>
<evidence type="ECO:0000259" key="1">
    <source>
        <dbReference type="Pfam" id="PF13976"/>
    </source>
</evidence>
<name>A0A1S4A290_TOBAC</name>
<accession>A0A1S4A290</accession>
<dbReference type="RefSeq" id="XP_016470686.1">
    <property type="nucleotide sequence ID" value="XM_016615200.1"/>
</dbReference>
<feature type="domain" description="GAG-pre-integrase" evidence="1">
    <location>
        <begin position="11"/>
        <end position="64"/>
    </location>
</feature>